<accession>A0A370DKR1</accession>
<proteinExistence type="predicted"/>
<dbReference type="EMBL" id="QFXE01000013">
    <property type="protein sequence ID" value="RDH85481.1"/>
    <property type="molecule type" value="Genomic_DNA"/>
</dbReference>
<keyword evidence="3" id="KW-1185">Reference proteome</keyword>
<organism evidence="2 3">
    <name type="scientific">endosymbiont of Escarpia spicata</name>
    <dbReference type="NCBI Taxonomy" id="2200908"/>
    <lineage>
        <taxon>Bacteria</taxon>
        <taxon>Pseudomonadati</taxon>
        <taxon>Pseudomonadota</taxon>
        <taxon>Gammaproteobacteria</taxon>
        <taxon>sulfur-oxidizing symbionts</taxon>
    </lineage>
</organism>
<evidence type="ECO:0000313" key="2">
    <source>
        <dbReference type="EMBL" id="RDH85481.1"/>
    </source>
</evidence>
<feature type="region of interest" description="Disordered" evidence="1">
    <location>
        <begin position="59"/>
        <end position="97"/>
    </location>
</feature>
<protein>
    <submittedName>
        <fullName evidence="2">Uncharacterized protein</fullName>
    </submittedName>
</protein>
<sequence>MFVTCSSRGITDPSILQYYGDVIRQAIEAGISGDSSPLAFNKLLDEQVAWLEAELDRESGAREEQANQVVKDGDSPQKSVRKESGYVPEAKSMPEKLADRRAGMDTLLKNECVTLKLITPGQAKKMTRRFLGKDPKVAEEEVVVELRNTLYSQIRQFIRSHEGGPWSSHSAQSDLRMDIAATKSVRAVVTLTQHIFNERDDWLQENKGGLTGRFFGGRFWTKS</sequence>
<name>A0A370DKR1_9GAMM</name>
<evidence type="ECO:0000313" key="3">
    <source>
        <dbReference type="Proteomes" id="UP000254771"/>
    </source>
</evidence>
<reference evidence="2 3" key="1">
    <citation type="journal article" date="2018" name="ISME J.">
        <title>Endosymbiont genomes yield clues of tubeworm success.</title>
        <authorList>
            <person name="Li Y."/>
            <person name="Liles M.R."/>
            <person name="Halanych K.M."/>
        </authorList>
    </citation>
    <scope>NUCLEOTIDE SEQUENCE [LARGE SCALE GENOMIC DNA]</scope>
    <source>
        <strain evidence="2">A1462</strain>
    </source>
</reference>
<evidence type="ECO:0000256" key="1">
    <source>
        <dbReference type="SAM" id="MobiDB-lite"/>
    </source>
</evidence>
<comment type="caution">
    <text evidence="2">The sequence shown here is derived from an EMBL/GenBank/DDBJ whole genome shotgun (WGS) entry which is preliminary data.</text>
</comment>
<dbReference type="AlphaFoldDB" id="A0A370DKR1"/>
<feature type="compositionally biased region" description="Basic and acidic residues" evidence="1">
    <location>
        <begin position="59"/>
        <end position="84"/>
    </location>
</feature>
<gene>
    <name evidence="2" type="ORF">DIZ78_11115</name>
</gene>
<dbReference type="Proteomes" id="UP000254771">
    <property type="component" value="Unassembled WGS sequence"/>
</dbReference>